<dbReference type="EMBL" id="PYDT01001322">
    <property type="protein sequence ID" value="THU42519.1"/>
    <property type="molecule type" value="Genomic_DNA"/>
</dbReference>
<dbReference type="Proteomes" id="UP000317650">
    <property type="component" value="Unassembled WGS sequence"/>
</dbReference>
<reference evidence="2 3" key="1">
    <citation type="journal article" date="2019" name="Nat. Plants">
        <title>Genome sequencing of Musa balbisiana reveals subgenome evolution and function divergence in polyploid bananas.</title>
        <authorList>
            <person name="Yao X."/>
        </authorList>
    </citation>
    <scope>NUCLEOTIDE SEQUENCE [LARGE SCALE GENOMIC DNA]</scope>
    <source>
        <strain evidence="3">cv. DH-PKW</strain>
        <tissue evidence="2">Leaves</tissue>
    </source>
</reference>
<comment type="caution">
    <text evidence="2">The sequence shown here is derived from an EMBL/GenBank/DDBJ whole genome shotgun (WGS) entry which is preliminary data.</text>
</comment>
<accession>A0A4S8I4T9</accession>
<dbReference type="AlphaFoldDB" id="A0A4S8I4T9"/>
<name>A0A4S8I4T9_MUSBA</name>
<feature type="region of interest" description="Disordered" evidence="1">
    <location>
        <begin position="66"/>
        <end position="89"/>
    </location>
</feature>
<sequence>MTRIESLRIDLGPGTGAHPPLSFFSNGFKEIILSAFSRRPTGTSSTRSRTSAEWNEMEARVRTVGCSEPHGFQGDAAETYTASGLREEK</sequence>
<keyword evidence="3" id="KW-1185">Reference proteome</keyword>
<organism evidence="2 3">
    <name type="scientific">Musa balbisiana</name>
    <name type="common">Banana</name>
    <dbReference type="NCBI Taxonomy" id="52838"/>
    <lineage>
        <taxon>Eukaryota</taxon>
        <taxon>Viridiplantae</taxon>
        <taxon>Streptophyta</taxon>
        <taxon>Embryophyta</taxon>
        <taxon>Tracheophyta</taxon>
        <taxon>Spermatophyta</taxon>
        <taxon>Magnoliopsida</taxon>
        <taxon>Liliopsida</taxon>
        <taxon>Zingiberales</taxon>
        <taxon>Musaceae</taxon>
        <taxon>Musa</taxon>
    </lineage>
</organism>
<protein>
    <submittedName>
        <fullName evidence="2">Uncharacterized protein</fullName>
    </submittedName>
</protein>
<evidence type="ECO:0000313" key="2">
    <source>
        <dbReference type="EMBL" id="THU42519.1"/>
    </source>
</evidence>
<evidence type="ECO:0000256" key="1">
    <source>
        <dbReference type="SAM" id="MobiDB-lite"/>
    </source>
</evidence>
<gene>
    <name evidence="2" type="ORF">C4D60_Mb00t19140</name>
</gene>
<evidence type="ECO:0000313" key="3">
    <source>
        <dbReference type="Proteomes" id="UP000317650"/>
    </source>
</evidence>
<proteinExistence type="predicted"/>